<dbReference type="GO" id="GO:0001732">
    <property type="term" value="P:formation of cytoplasmic translation initiation complex"/>
    <property type="evidence" value="ECO:0007669"/>
    <property type="project" value="UniProtKB-UniRule"/>
</dbReference>
<evidence type="ECO:0000256" key="9">
    <source>
        <dbReference type="PROSITE-ProRule" id="PRU00221"/>
    </source>
</evidence>
<comment type="subunit">
    <text evidence="8">Component of the eukaryotic translation initiation factor 3 (eIF-3) complex, which is composed of 13 subunits: EIF3A, EIF3B, EIF3C, EIF3D, EIF3E, EIF3F, EIF3G, EIF3H, EIF3I, EIF3J, EIF3K, EIF3L and EIF3M.</text>
</comment>
<proteinExistence type="inferred from homology"/>
<dbReference type="InterPro" id="IPR026183">
    <property type="entry name" value="Taxilin_fam"/>
</dbReference>
<evidence type="ECO:0000256" key="7">
    <source>
        <dbReference type="ARBA" id="ARBA00057041"/>
    </source>
</evidence>
<dbReference type="PANTHER" id="PTHR16127">
    <property type="entry name" value="TAXILIN"/>
    <property type="match status" value="1"/>
</dbReference>
<keyword evidence="10" id="KW-0175">Coiled coil</keyword>
<dbReference type="PROSITE" id="PS50294">
    <property type="entry name" value="WD_REPEATS_REGION"/>
    <property type="match status" value="2"/>
</dbReference>
<dbReference type="Gene3D" id="2.130.10.10">
    <property type="entry name" value="YVTN repeat-like/Quinoprotein amine dehydrogenase"/>
    <property type="match status" value="1"/>
</dbReference>
<dbReference type="AlphaFoldDB" id="A0AAD6FBB0"/>
<keyword evidence="3 8" id="KW-0396">Initiation factor</keyword>
<evidence type="ECO:0000256" key="11">
    <source>
        <dbReference type="SAM" id="MobiDB-lite"/>
    </source>
</evidence>
<dbReference type="FunFam" id="2.130.10.10:FF:000127">
    <property type="entry name" value="Eukaryotic translation initiation factor 3 subunit I"/>
    <property type="match status" value="1"/>
</dbReference>
<keyword evidence="13" id="KW-1185">Reference proteome</keyword>
<evidence type="ECO:0000256" key="3">
    <source>
        <dbReference type="ARBA" id="ARBA00022540"/>
    </source>
</evidence>
<dbReference type="InterPro" id="IPR001680">
    <property type="entry name" value="WD40_rpt"/>
</dbReference>
<comment type="similarity">
    <text evidence="1">Belongs to the taxilin family.</text>
</comment>
<dbReference type="Pfam" id="PF24805">
    <property type="entry name" value="EIF3I"/>
    <property type="match status" value="1"/>
</dbReference>
<evidence type="ECO:0000256" key="10">
    <source>
        <dbReference type="SAM" id="Coils"/>
    </source>
</evidence>
<dbReference type="Proteomes" id="UP001219934">
    <property type="component" value="Unassembled WGS sequence"/>
</dbReference>
<keyword evidence="5" id="KW-0677">Repeat</keyword>
<organism evidence="12 13">
    <name type="scientific">Pogonophryne albipinna</name>
    <dbReference type="NCBI Taxonomy" id="1090488"/>
    <lineage>
        <taxon>Eukaryota</taxon>
        <taxon>Metazoa</taxon>
        <taxon>Chordata</taxon>
        <taxon>Craniata</taxon>
        <taxon>Vertebrata</taxon>
        <taxon>Euteleostomi</taxon>
        <taxon>Actinopterygii</taxon>
        <taxon>Neopterygii</taxon>
        <taxon>Teleostei</taxon>
        <taxon>Neoteleostei</taxon>
        <taxon>Acanthomorphata</taxon>
        <taxon>Eupercaria</taxon>
        <taxon>Perciformes</taxon>
        <taxon>Notothenioidei</taxon>
        <taxon>Pogonophryne</taxon>
    </lineage>
</organism>
<accession>A0AAD6FBB0</accession>
<feature type="region of interest" description="Disordered" evidence="11">
    <location>
        <begin position="1"/>
        <end position="144"/>
    </location>
</feature>
<dbReference type="GO" id="GO:0019905">
    <property type="term" value="F:syntaxin binding"/>
    <property type="evidence" value="ECO:0007669"/>
    <property type="project" value="InterPro"/>
</dbReference>
<dbReference type="GO" id="GO:0005852">
    <property type="term" value="C:eukaryotic translation initiation factor 3 complex"/>
    <property type="evidence" value="ECO:0007669"/>
    <property type="project" value="UniProtKB-UniRule"/>
</dbReference>
<feature type="repeat" description="WD" evidence="9">
    <location>
        <begin position="740"/>
        <end position="781"/>
    </location>
</feature>
<dbReference type="SMART" id="SM00320">
    <property type="entry name" value="WD40"/>
    <property type="match status" value="5"/>
</dbReference>
<feature type="compositionally biased region" description="Polar residues" evidence="11">
    <location>
        <begin position="41"/>
        <end position="62"/>
    </location>
</feature>
<protein>
    <recommendedName>
        <fullName evidence="8">Eukaryotic translation initiation factor 3 subunit I</fullName>
        <shortName evidence="8">eIF3i</shortName>
    </recommendedName>
    <alternativeName>
        <fullName evidence="8">Eukaryotic translation initiation factor 3 subunit 2</fullName>
    </alternativeName>
    <alternativeName>
        <fullName evidence="8">eIF-3-beta</fullName>
    </alternativeName>
    <alternativeName>
        <fullName evidence="8">eIF3 p36</fullName>
    </alternativeName>
</protein>
<feature type="compositionally biased region" description="Low complexity" evidence="11">
    <location>
        <begin position="17"/>
        <end position="29"/>
    </location>
</feature>
<dbReference type="InterPro" id="IPR027525">
    <property type="entry name" value="eIF3i"/>
</dbReference>
<feature type="compositionally biased region" description="Polar residues" evidence="11">
    <location>
        <begin position="164"/>
        <end position="174"/>
    </location>
</feature>
<feature type="region of interest" description="Disordered" evidence="11">
    <location>
        <begin position="163"/>
        <end position="216"/>
    </location>
</feature>
<evidence type="ECO:0000256" key="6">
    <source>
        <dbReference type="ARBA" id="ARBA00022917"/>
    </source>
</evidence>
<dbReference type="PANTHER" id="PTHR16127:SF12">
    <property type="entry name" value="ALPHA-TAXILIN"/>
    <property type="match status" value="1"/>
</dbReference>
<keyword evidence="4 9" id="KW-0853">WD repeat</keyword>
<reference evidence="12" key="1">
    <citation type="submission" date="2022-11" db="EMBL/GenBank/DDBJ databases">
        <title>Chromosome-level genome of Pogonophryne albipinna.</title>
        <authorList>
            <person name="Jo E."/>
        </authorList>
    </citation>
    <scope>NUCLEOTIDE SEQUENCE</scope>
    <source>
        <strain evidence="12">SGF0006</strain>
        <tissue evidence="12">Muscle</tissue>
    </source>
</reference>
<comment type="caution">
    <text evidence="12">The sequence shown here is derived from an EMBL/GenBank/DDBJ whole genome shotgun (WGS) entry which is preliminary data.</text>
</comment>
<dbReference type="InterPro" id="IPR036322">
    <property type="entry name" value="WD40_repeat_dom_sf"/>
</dbReference>
<feature type="compositionally biased region" description="Pro residues" evidence="11">
    <location>
        <begin position="516"/>
        <end position="530"/>
    </location>
</feature>
<feature type="compositionally biased region" description="Basic and acidic residues" evidence="11">
    <location>
        <begin position="184"/>
        <end position="194"/>
    </location>
</feature>
<dbReference type="InterPro" id="IPR015943">
    <property type="entry name" value="WD40/YVTN_repeat-like_dom_sf"/>
</dbReference>
<dbReference type="SUPFAM" id="SSF50978">
    <property type="entry name" value="WD40 repeat-like"/>
    <property type="match status" value="1"/>
</dbReference>
<comment type="subcellular location">
    <subcellularLocation>
        <location evidence="8">Cytoplasm</location>
    </subcellularLocation>
</comment>
<feature type="repeat" description="WD" evidence="9">
    <location>
        <begin position="604"/>
        <end position="645"/>
    </location>
</feature>
<comment type="similarity">
    <text evidence="8">Belongs to the eIF-3 subunit I family.</text>
</comment>
<feature type="repeat" description="WD" evidence="9">
    <location>
        <begin position="562"/>
        <end position="603"/>
    </location>
</feature>
<evidence type="ECO:0000256" key="2">
    <source>
        <dbReference type="ARBA" id="ARBA00022490"/>
    </source>
</evidence>
<name>A0AAD6FBB0_9TELE</name>
<feature type="compositionally biased region" description="Low complexity" evidence="11">
    <location>
        <begin position="64"/>
        <end position="121"/>
    </location>
</feature>
<dbReference type="HAMAP" id="MF_03008">
    <property type="entry name" value="eIF3i"/>
    <property type="match status" value="1"/>
</dbReference>
<keyword evidence="2 8" id="KW-0963">Cytoplasm</keyword>
<feature type="compositionally biased region" description="Low complexity" evidence="11">
    <location>
        <begin position="499"/>
        <end position="515"/>
    </location>
</feature>
<evidence type="ECO:0000256" key="8">
    <source>
        <dbReference type="HAMAP-Rule" id="MF_03008"/>
    </source>
</evidence>
<dbReference type="GO" id="GO:0033290">
    <property type="term" value="C:eukaryotic 48S preinitiation complex"/>
    <property type="evidence" value="ECO:0007669"/>
    <property type="project" value="UniProtKB-UniRule"/>
</dbReference>
<feature type="coiled-coil region" evidence="10">
    <location>
        <begin position="240"/>
        <end position="369"/>
    </location>
</feature>
<dbReference type="Pfam" id="PF09728">
    <property type="entry name" value="Taxilin"/>
    <property type="match status" value="1"/>
</dbReference>
<feature type="region of interest" description="Disordered" evidence="11">
    <location>
        <begin position="493"/>
        <end position="534"/>
    </location>
</feature>
<gene>
    <name evidence="8" type="primary">EIF3I</name>
    <name evidence="8" type="synonym">EIF3S2</name>
    <name evidence="12" type="ORF">JOQ06_016168</name>
</gene>
<dbReference type="GO" id="GO:0016282">
    <property type="term" value="C:eukaryotic 43S preinitiation complex"/>
    <property type="evidence" value="ECO:0007669"/>
    <property type="project" value="UniProtKB-UniRule"/>
</dbReference>
<evidence type="ECO:0000313" key="13">
    <source>
        <dbReference type="Proteomes" id="UP001219934"/>
    </source>
</evidence>
<comment type="function">
    <text evidence="7">Component of the eukaryotic translation initiation factor 3 (eIF-3) complex, which is required for several steps in the initiation of protein synthesis. The eIF-3 complex associates with the 40S ribosome and facilitates the recruitment of eIF-1, eIF-1A, eIF-2:GTP:methionyl-tRNAi and eIF-5 to form the 43S pre-initiation complex (43S PIC). The eIF-3 complex stimulates mRNA recruitment to the 43S PIC and scanning of the mRNA for AUG recognition. The eIF-3 complex is also required for disassembly and recycling of post-termination ribosomal complexes and subsequently prevents premature joining of the 40S and 60S ribosomal subunits prior to initiation. The eIF-3 complex specifically targets and initiates translation of a subset of mRNAs involved in cell proliferation, including cell cycling, differentiation and apoptosis, and uses different modes of RNA stem-loop binding to exert either translational activation or repression.</text>
</comment>
<evidence type="ECO:0000256" key="5">
    <source>
        <dbReference type="ARBA" id="ARBA00022737"/>
    </source>
</evidence>
<comment type="function">
    <text evidence="8">Component of the eukaryotic translation initiation factor 3 (eIF-3) complex, which is involved in protein synthesis of a specialized repertoire of mRNAs and, together with other initiation factors, stimulates binding of mRNA and methionyl-tRNAi to the 40S ribosome. The eIF-3 complex specifically targets and initiates translation of a subset of mRNAs involved in cell proliferation.</text>
</comment>
<evidence type="ECO:0000313" key="12">
    <source>
        <dbReference type="EMBL" id="KAJ4928376.1"/>
    </source>
</evidence>
<keyword evidence="6 8" id="KW-0648">Protein biosynthesis</keyword>
<dbReference type="EMBL" id="JAPTMU010000018">
    <property type="protein sequence ID" value="KAJ4928376.1"/>
    <property type="molecule type" value="Genomic_DNA"/>
</dbReference>
<evidence type="ECO:0000256" key="4">
    <source>
        <dbReference type="ARBA" id="ARBA00022574"/>
    </source>
</evidence>
<dbReference type="GO" id="GO:0003743">
    <property type="term" value="F:translation initiation factor activity"/>
    <property type="evidence" value="ECO:0007669"/>
    <property type="project" value="UniProtKB-UniRule"/>
</dbReference>
<sequence length="855" mass="95761">MKKQDPEESATQGSEDPATAGGMEAPAAAQDNLDSPKESEVQTPQTESLPEDTQLQTDTPQLMDTPPQVDTPQLTDTPPQDTSPQTDTPQLTETPPQDTSPQTDTPQLTDTPPQDTPTKTDTPQEDEAGSEVAEATLSQSDMAEALSRQLEDILSIYCRESLSEDGSTVPNGQSHGPVLNGLTSERRGGGKPEGKVNGAGNGGEKEQKKPQDKKKVKGLGKEITLLMQTLNTLSTPDEKLAGLCKKYAELLEEHHNLRTEHSKAILARSKLESLCRELQRHNRTLKVTLNDIQAQMEQHNERNASLRQENTELAEKLKKLYDQYKLREEHIDKVVKHKDLQQQLVDAKLQQAQELLKESEERHEREKHFLLKEAVESQRMCELMKQQEVHLKQQLSLYTEKFEEFQSTLSKSNEVFTTFKQEMEKMTKKIKKLEKETAMYRSRWESSNKALLEMAEEKSVRDRDFEALQGKVQRLEKLRRALKVERNELNKKVQNLSCPEGGAAGAPPSTPGTDSPSPPPTDSLPAPDAPPCSHSCHCEPHLDTDSLLEEAKPLPVARPILLQGHERSITQIKYNREGDLLFSVAKDTVTNVWYSVNGERLGTYNGHTGAVWCVDCDWDTKNVLTGSADNSCRLWDCQTGKQLALLETNSAVRTCGFDYSGNIIMFSTDKQMGYQCFLNFFDLRDPQQIEDNQPYQSIPCNDHKITSAAWGPLGEFVIAGHENGEFNQFSAKDGEILKKVKEHTKQINDLQTSLDLTMFISASKDNTAKLFDSATMDHIKTFRTERPVNSAAISPIMDHVVMGGGQEAMEVTTTSTRIGKFEARFFHACYEEEFGRVKGHFGPINCVAFHPDGKR</sequence>
<evidence type="ECO:0000256" key="1">
    <source>
        <dbReference type="ARBA" id="ARBA00009550"/>
    </source>
</evidence>
<dbReference type="PROSITE" id="PS50082">
    <property type="entry name" value="WD_REPEATS_2"/>
    <property type="match status" value="3"/>
</dbReference>